<comment type="caution">
    <text evidence="1">The sequence shown here is derived from an EMBL/GenBank/DDBJ whole genome shotgun (WGS) entry which is preliminary data.</text>
</comment>
<dbReference type="EMBL" id="JARAWP010000051">
    <property type="protein sequence ID" value="MDX3025624.1"/>
    <property type="molecule type" value="Genomic_DNA"/>
</dbReference>
<protein>
    <submittedName>
        <fullName evidence="1">Uncharacterized protein</fullName>
    </submittedName>
</protein>
<dbReference type="RefSeq" id="WP_319167610.1">
    <property type="nucleotide sequence ID" value="NZ_JARAWP010000051.1"/>
</dbReference>
<evidence type="ECO:0000313" key="2">
    <source>
        <dbReference type="Proteomes" id="UP001272987"/>
    </source>
</evidence>
<evidence type="ECO:0000313" key="1">
    <source>
        <dbReference type="EMBL" id="MDX3025624.1"/>
    </source>
</evidence>
<reference evidence="1 2" key="1">
    <citation type="journal article" date="2023" name="Microb. Genom.">
        <title>Mesoterricola silvestris gen. nov., sp. nov., Mesoterricola sediminis sp. nov., Geothrix oryzae sp. nov., Geothrix edaphica sp. nov., Geothrix rubra sp. nov., and Geothrix limicola sp. nov., six novel members of Acidobacteriota isolated from soils.</title>
        <authorList>
            <person name="Weisberg A.J."/>
            <person name="Pearce E."/>
            <person name="Kramer C.G."/>
            <person name="Chang J.H."/>
            <person name="Clarke C.R."/>
        </authorList>
    </citation>
    <scope>NUCLEOTIDE SEQUENCE [LARGE SCALE GENOMIC DNA]</scope>
    <source>
        <strain evidence="1 2">NB05-1H</strain>
    </source>
</reference>
<keyword evidence="2" id="KW-1185">Reference proteome</keyword>
<organism evidence="1 2">
    <name type="scientific">Streptomyces acidiscabies</name>
    <dbReference type="NCBI Taxonomy" id="42234"/>
    <lineage>
        <taxon>Bacteria</taxon>
        <taxon>Bacillati</taxon>
        <taxon>Actinomycetota</taxon>
        <taxon>Actinomycetes</taxon>
        <taxon>Kitasatosporales</taxon>
        <taxon>Streptomycetaceae</taxon>
        <taxon>Streptomyces</taxon>
    </lineage>
</organism>
<proteinExistence type="predicted"/>
<accession>A0ABU4MBZ2</accession>
<dbReference type="Proteomes" id="UP001272987">
    <property type="component" value="Unassembled WGS sequence"/>
</dbReference>
<gene>
    <name evidence="1" type="ORF">PV666_48350</name>
</gene>
<sequence length="75" mass="8246">MSHTFEDLVDLERTAEAARAQLAAQGIDATKERQAWIKAAAAFQRAVTEHAEAEGKVRVEVEMAVKEIVRRPATA</sequence>
<name>A0ABU4MBZ2_9ACTN</name>